<dbReference type="PANTHER" id="PTHR46972">
    <property type="entry name" value="MONOOXYGENASE ASQM-RELATED"/>
    <property type="match status" value="1"/>
</dbReference>
<dbReference type="EC" id="1.14.13.-" evidence="5"/>
<evidence type="ECO:0000313" key="8">
    <source>
        <dbReference type="Proteomes" id="UP001199469"/>
    </source>
</evidence>
<name>A0ABS8PBZ8_9PSEU</name>
<feature type="binding site" evidence="5">
    <location>
        <position position="49"/>
    </location>
    <ligand>
        <name>FAD</name>
        <dbReference type="ChEBI" id="CHEBI:57692"/>
    </ligand>
</feature>
<dbReference type="InterPro" id="IPR002938">
    <property type="entry name" value="FAD-bd"/>
</dbReference>
<dbReference type="Gene3D" id="3.50.50.60">
    <property type="entry name" value="FAD/NAD(P)-binding domain"/>
    <property type="match status" value="1"/>
</dbReference>
<evidence type="ECO:0000256" key="3">
    <source>
        <dbReference type="ARBA" id="ARBA00023002"/>
    </source>
</evidence>
<comment type="domain">
    <text evidence="5">Consists of an N-terminal FAD-binding domain with a Rossman fold and a C-terminal substrate-binding domain.</text>
</comment>
<accession>A0ABS8PBZ8</accession>
<reference evidence="7 8" key="1">
    <citation type="submission" date="2021-11" db="EMBL/GenBank/DDBJ databases">
        <title>Draft genome sequence of Actinomycetospora sp. SF1 isolated from the rhizosphere soil.</title>
        <authorList>
            <person name="Duangmal K."/>
            <person name="Chantavorakit T."/>
        </authorList>
    </citation>
    <scope>NUCLEOTIDE SEQUENCE [LARGE SCALE GENOMIC DNA]</scope>
    <source>
        <strain evidence="7 8">TBRC 5722</strain>
    </source>
</reference>
<feature type="binding site" evidence="5">
    <location>
        <position position="42"/>
    </location>
    <ligand>
        <name>NADPH</name>
        <dbReference type="ChEBI" id="CHEBI:57783"/>
    </ligand>
</feature>
<comment type="catalytic activity">
    <reaction evidence="5">
        <text>a tetracycline + NADPH + O2 + H(+) = an 11a-hydroxytetracycline + NADP(+) + H2O</text>
        <dbReference type="Rhea" id="RHEA:61444"/>
        <dbReference type="ChEBI" id="CHEBI:15377"/>
        <dbReference type="ChEBI" id="CHEBI:15378"/>
        <dbReference type="ChEBI" id="CHEBI:15379"/>
        <dbReference type="ChEBI" id="CHEBI:57783"/>
        <dbReference type="ChEBI" id="CHEBI:58349"/>
        <dbReference type="ChEBI" id="CHEBI:144644"/>
        <dbReference type="ChEBI" id="CHEBI:144645"/>
    </reaction>
</comment>
<keyword evidence="4 5" id="KW-0503">Monooxygenase</keyword>
<feature type="binding site" evidence="5">
    <location>
        <position position="106"/>
    </location>
    <ligand>
        <name>FAD</name>
        <dbReference type="ChEBI" id="CHEBI:57692"/>
    </ligand>
</feature>
<dbReference type="Pfam" id="PF01494">
    <property type="entry name" value="FAD_binding_3"/>
    <property type="match status" value="1"/>
</dbReference>
<evidence type="ECO:0000256" key="4">
    <source>
        <dbReference type="ARBA" id="ARBA00023033"/>
    </source>
</evidence>
<keyword evidence="2 5" id="KW-0274">FAD</keyword>
<keyword evidence="5" id="KW-0547">Nucleotide-binding</keyword>
<dbReference type="PRINTS" id="PR00420">
    <property type="entry name" value="RNGMNOXGNASE"/>
</dbReference>
<dbReference type="Proteomes" id="UP001199469">
    <property type="component" value="Unassembled WGS sequence"/>
</dbReference>
<proteinExistence type="inferred from homology"/>
<evidence type="ECO:0000256" key="1">
    <source>
        <dbReference type="ARBA" id="ARBA00022630"/>
    </source>
</evidence>
<keyword evidence="5" id="KW-0521">NADP</keyword>
<evidence type="ECO:0000256" key="5">
    <source>
        <dbReference type="HAMAP-Rule" id="MF_00845"/>
    </source>
</evidence>
<organism evidence="7 8">
    <name type="scientific">Actinomycetospora endophytica</name>
    <dbReference type="NCBI Taxonomy" id="2291215"/>
    <lineage>
        <taxon>Bacteria</taxon>
        <taxon>Bacillati</taxon>
        <taxon>Actinomycetota</taxon>
        <taxon>Actinomycetes</taxon>
        <taxon>Pseudonocardiales</taxon>
        <taxon>Pseudonocardiaceae</taxon>
        <taxon>Actinomycetospora</taxon>
    </lineage>
</organism>
<dbReference type="PANTHER" id="PTHR46972:SF1">
    <property type="entry name" value="FAD DEPENDENT OXIDOREDUCTASE DOMAIN-CONTAINING PROTEIN"/>
    <property type="match status" value="1"/>
</dbReference>
<dbReference type="GO" id="GO:0004497">
    <property type="term" value="F:monooxygenase activity"/>
    <property type="evidence" value="ECO:0007669"/>
    <property type="project" value="UniProtKB-KW"/>
</dbReference>
<dbReference type="RefSeq" id="WP_230734545.1">
    <property type="nucleotide sequence ID" value="NZ_JAJNDB010000002.1"/>
</dbReference>
<protein>
    <recommendedName>
        <fullName evidence="5">Flavin-dependent monooxygenase</fullName>
    </recommendedName>
    <alternativeName>
        <fullName evidence="5">TetX monooxygenase</fullName>
        <shortName evidence="5">TetX</shortName>
        <ecNumber evidence="5">1.14.13.-</ecNumber>
    </alternativeName>
</protein>
<dbReference type="HAMAP" id="MF_00845">
    <property type="entry name" value="TetX_monooxygenase"/>
    <property type="match status" value="1"/>
</dbReference>
<evidence type="ECO:0000313" key="7">
    <source>
        <dbReference type="EMBL" id="MCD2194514.1"/>
    </source>
</evidence>
<comment type="similarity">
    <text evidence="5">Belongs to the aromatic-ring hydroxylase family. TetX subfamily.</text>
</comment>
<comment type="cofactor">
    <cofactor evidence="5">
        <name>FAD</name>
        <dbReference type="ChEBI" id="CHEBI:57692"/>
    </cofactor>
</comment>
<keyword evidence="3 5" id="KW-0560">Oxidoreductase</keyword>
<dbReference type="SUPFAM" id="SSF51905">
    <property type="entry name" value="FAD/NAD(P)-binding domain"/>
    <property type="match status" value="1"/>
</dbReference>
<comment type="caution">
    <text evidence="7">The sequence shown here is derived from an EMBL/GenBank/DDBJ whole genome shotgun (WGS) entry which is preliminary data.</text>
</comment>
<comment type="subcellular location">
    <subcellularLocation>
        <location evidence="5">Cytoplasm</location>
    </subcellularLocation>
</comment>
<comment type="function">
    <text evidence="5">An FAD-requiring monooxygenase active on some tetracycline antibiotic derivatives, which leads to their inactivation. Hydroxylates carbon 11a of tetracycline and some analogs.</text>
</comment>
<feature type="domain" description="FAD-binding" evidence="6">
    <location>
        <begin position="6"/>
        <end position="331"/>
    </location>
</feature>
<evidence type="ECO:0000259" key="6">
    <source>
        <dbReference type="Pfam" id="PF01494"/>
    </source>
</evidence>
<dbReference type="InterPro" id="IPR043683">
    <property type="entry name" value="TetX_monooxygenase"/>
</dbReference>
<feature type="binding site" evidence="5">
    <location>
        <position position="299"/>
    </location>
    <ligand>
        <name>FAD</name>
        <dbReference type="ChEBI" id="CHEBI:57692"/>
    </ligand>
</feature>
<dbReference type="InterPro" id="IPR036188">
    <property type="entry name" value="FAD/NAD-bd_sf"/>
</dbReference>
<keyword evidence="1 5" id="KW-0285">Flavoprotein</keyword>
<keyword evidence="5" id="KW-0963">Cytoplasm</keyword>
<evidence type="ECO:0000256" key="2">
    <source>
        <dbReference type="ARBA" id="ARBA00022827"/>
    </source>
</evidence>
<gene>
    <name evidence="7" type="ORF">LQ327_14160</name>
</gene>
<sequence length="381" mass="40292">MTTPPIAVIGAGPAGLTLARVLQRHGVDGVRVHDLDSGPDDRPQGGTLDMHAGSGQTALEAAGLFDAFLAAARPEGQDGRLLAHDGSVLFEHRAAPDEADNPEIDRGQLRGLLLDSLRPGTVRWGAKLVATTPTDDGYRLAFDDGSVEAADLVVGADGAWSRVRPLLSPAVPGYSGVTFVEFRVDDVDERHPDLAALVGRGSMSVPYANRSLIVQRNSGGVLRGYAAVRRPLAWAAENGLDDGDPAQVRAVLLEVFADYAPILRELLVRAADEFTVRPIMALPVPHRWEHTRGVTLLGDAAHLMSPFSGQGANLAMLDGADLARLLLEHPGDPDAAVRAYEELMLPRSATAAQGAATGIERAIAADAPAHSLRFLRSLENA</sequence>
<comment type="subunit">
    <text evidence="5">Monomer.</text>
</comment>
<keyword evidence="8" id="KW-1185">Reference proteome</keyword>
<dbReference type="EMBL" id="JAJNDB010000002">
    <property type="protein sequence ID" value="MCD2194514.1"/>
    <property type="molecule type" value="Genomic_DNA"/>
</dbReference>